<keyword evidence="6 11" id="KW-0732">Signal</keyword>
<comment type="subunit">
    <text evidence="2">Homotrimer.</text>
</comment>
<evidence type="ECO:0000256" key="4">
    <source>
        <dbReference type="ARBA" id="ARBA00022452"/>
    </source>
</evidence>
<keyword evidence="9" id="KW-0472">Membrane</keyword>
<dbReference type="EMBL" id="JBBUTG010000005">
    <property type="protein sequence ID" value="MEK8031168.1"/>
    <property type="molecule type" value="Genomic_DNA"/>
</dbReference>
<keyword evidence="10" id="KW-0998">Cell outer membrane</keyword>
<comment type="caution">
    <text evidence="13">The sequence shown here is derived from an EMBL/GenBank/DDBJ whole genome shotgun (WGS) entry which is preliminary data.</text>
</comment>
<evidence type="ECO:0000256" key="1">
    <source>
        <dbReference type="ARBA" id="ARBA00004571"/>
    </source>
</evidence>
<dbReference type="InterPro" id="IPR023614">
    <property type="entry name" value="Porin_dom_sf"/>
</dbReference>
<keyword evidence="4" id="KW-1134">Transmembrane beta strand</keyword>
<evidence type="ECO:0000256" key="3">
    <source>
        <dbReference type="ARBA" id="ARBA00022448"/>
    </source>
</evidence>
<dbReference type="SUPFAM" id="SSF56935">
    <property type="entry name" value="Porins"/>
    <property type="match status" value="1"/>
</dbReference>
<keyword evidence="7" id="KW-0406">Ion transport</keyword>
<evidence type="ECO:0000256" key="6">
    <source>
        <dbReference type="ARBA" id="ARBA00022729"/>
    </source>
</evidence>
<evidence type="ECO:0000256" key="8">
    <source>
        <dbReference type="ARBA" id="ARBA00023114"/>
    </source>
</evidence>
<reference evidence="13 14" key="1">
    <citation type="submission" date="2024-04" db="EMBL/GenBank/DDBJ databases">
        <title>Novel species of the genus Ideonella isolated from streams.</title>
        <authorList>
            <person name="Lu H."/>
        </authorList>
    </citation>
    <scope>NUCLEOTIDE SEQUENCE [LARGE SCALE GENOMIC DNA]</scope>
    <source>
        <strain evidence="13 14">DXS29W</strain>
    </source>
</reference>
<protein>
    <submittedName>
        <fullName evidence="13">Porin</fullName>
    </submittedName>
</protein>
<feature type="chain" id="PRO_5047339001" evidence="11">
    <location>
        <begin position="21"/>
        <end position="314"/>
    </location>
</feature>
<feature type="domain" description="Porin" evidence="12">
    <location>
        <begin position="10"/>
        <end position="293"/>
    </location>
</feature>
<dbReference type="Gene3D" id="2.40.160.10">
    <property type="entry name" value="Porin"/>
    <property type="match status" value="1"/>
</dbReference>
<dbReference type="PRINTS" id="PR00184">
    <property type="entry name" value="NEISSPPORIN"/>
</dbReference>
<dbReference type="PANTHER" id="PTHR34501">
    <property type="entry name" value="PROTEIN YDDL-RELATED"/>
    <property type="match status" value="1"/>
</dbReference>
<dbReference type="InterPro" id="IPR033900">
    <property type="entry name" value="Gram_neg_porin_domain"/>
</dbReference>
<feature type="signal peptide" evidence="11">
    <location>
        <begin position="1"/>
        <end position="20"/>
    </location>
</feature>
<keyword evidence="3" id="KW-0813">Transport</keyword>
<dbReference type="InterPro" id="IPR002299">
    <property type="entry name" value="Porin_Neis"/>
</dbReference>
<keyword evidence="5" id="KW-0812">Transmembrane</keyword>
<sequence length="314" mass="34072">MKKQIALGLLAAVAAGGAFAQSSVTVYGRLNVTVESVKHGDEDRQGEVNNNSSRIGFKGTEDLGGGLKAGFQIEHGFDPTTGTAASTFWGRQAEVNLAGNFGQIRLGTFTPDSYYATSDYIGMHNHETGDSSDALYGFSTYVTQNKVGYVTPNLSGFQAFISVAEGVNNPDPTPDLKKTWDLAAYYDAGPLHLGAGYSKRDEEKQFAVRGLYEFGAFTVGGLVQRVSEPVIGDRTYFRVSGMYAFGANELHLNVGRTGEYSDLKDTDALQWTVGYNYNLSKRTKVYGYYTKIADDSGIYGGDFNAFALGIRHNF</sequence>
<evidence type="ECO:0000313" key="14">
    <source>
        <dbReference type="Proteomes" id="UP001371218"/>
    </source>
</evidence>
<evidence type="ECO:0000256" key="9">
    <source>
        <dbReference type="ARBA" id="ARBA00023136"/>
    </source>
</evidence>
<keyword evidence="8" id="KW-0626">Porin</keyword>
<dbReference type="PRINTS" id="PR00182">
    <property type="entry name" value="ECOLNEIPORIN"/>
</dbReference>
<evidence type="ECO:0000256" key="2">
    <source>
        <dbReference type="ARBA" id="ARBA00011233"/>
    </source>
</evidence>
<dbReference type="CDD" id="cd00342">
    <property type="entry name" value="gram_neg_porins"/>
    <property type="match status" value="1"/>
</dbReference>
<proteinExistence type="predicted"/>
<evidence type="ECO:0000313" key="13">
    <source>
        <dbReference type="EMBL" id="MEK8031168.1"/>
    </source>
</evidence>
<accession>A0ABU9BRP3</accession>
<dbReference type="RefSeq" id="WP_341425548.1">
    <property type="nucleotide sequence ID" value="NZ_JBBUTG010000005.1"/>
</dbReference>
<gene>
    <name evidence="13" type="ORF">AACH06_10110</name>
</gene>
<dbReference type="Pfam" id="PF13609">
    <property type="entry name" value="Porin_4"/>
    <property type="match status" value="1"/>
</dbReference>
<dbReference type="Proteomes" id="UP001371218">
    <property type="component" value="Unassembled WGS sequence"/>
</dbReference>
<name>A0ABU9BRP3_9BURK</name>
<keyword evidence="14" id="KW-1185">Reference proteome</keyword>
<evidence type="ECO:0000259" key="12">
    <source>
        <dbReference type="Pfam" id="PF13609"/>
    </source>
</evidence>
<dbReference type="InterPro" id="IPR050298">
    <property type="entry name" value="Gram-neg_bact_OMP"/>
</dbReference>
<evidence type="ECO:0000256" key="7">
    <source>
        <dbReference type="ARBA" id="ARBA00023065"/>
    </source>
</evidence>
<organism evidence="13 14">
    <name type="scientific">Ideonella lacteola</name>
    <dbReference type="NCBI Taxonomy" id="2984193"/>
    <lineage>
        <taxon>Bacteria</taxon>
        <taxon>Pseudomonadati</taxon>
        <taxon>Pseudomonadota</taxon>
        <taxon>Betaproteobacteria</taxon>
        <taxon>Burkholderiales</taxon>
        <taxon>Sphaerotilaceae</taxon>
        <taxon>Ideonella</taxon>
    </lineage>
</organism>
<evidence type="ECO:0000256" key="5">
    <source>
        <dbReference type="ARBA" id="ARBA00022692"/>
    </source>
</evidence>
<evidence type="ECO:0000256" key="10">
    <source>
        <dbReference type="ARBA" id="ARBA00023237"/>
    </source>
</evidence>
<dbReference type="InterPro" id="IPR001702">
    <property type="entry name" value="Porin_Gram-ve"/>
</dbReference>
<evidence type="ECO:0000256" key="11">
    <source>
        <dbReference type="SAM" id="SignalP"/>
    </source>
</evidence>
<comment type="subcellular location">
    <subcellularLocation>
        <location evidence="1">Cell outer membrane</location>
        <topology evidence="1">Multi-pass membrane protein</topology>
    </subcellularLocation>
</comment>
<dbReference type="PANTHER" id="PTHR34501:SF9">
    <property type="entry name" value="MAJOR OUTER MEMBRANE PROTEIN P.IA"/>
    <property type="match status" value="1"/>
</dbReference>